<dbReference type="PANTHER" id="PTHR11548">
    <property type="entry name" value="THYMIDYLATE SYNTHASE 1"/>
    <property type="match status" value="1"/>
</dbReference>
<dbReference type="InterPro" id="IPR025595">
    <property type="entry name" value="PterinBD-DUF4346"/>
</dbReference>
<keyword evidence="2" id="KW-0808">Transferase</keyword>
<dbReference type="EMBL" id="PEYT01000005">
    <property type="protein sequence ID" value="PIS23277.1"/>
    <property type="molecule type" value="Genomic_DNA"/>
</dbReference>
<dbReference type="Pfam" id="PF00303">
    <property type="entry name" value="Thymidylat_synt"/>
    <property type="match status" value="1"/>
</dbReference>
<evidence type="ECO:0000256" key="2">
    <source>
        <dbReference type="ARBA" id="ARBA00022679"/>
    </source>
</evidence>
<dbReference type="GO" id="GO:0032259">
    <property type="term" value="P:methylation"/>
    <property type="evidence" value="ECO:0007669"/>
    <property type="project" value="UniProtKB-KW"/>
</dbReference>
<evidence type="ECO:0000259" key="4">
    <source>
        <dbReference type="Pfam" id="PF14251"/>
    </source>
</evidence>
<comment type="caution">
    <text evidence="5">The sequence shown here is derived from an EMBL/GenBank/DDBJ whole genome shotgun (WGS) entry which is preliminary data.</text>
</comment>
<evidence type="ECO:0000313" key="6">
    <source>
        <dbReference type="Proteomes" id="UP000230340"/>
    </source>
</evidence>
<reference evidence="6" key="1">
    <citation type="submission" date="2017-09" db="EMBL/GenBank/DDBJ databases">
        <title>Depth-based differentiation of microbial function through sediment-hosted aquifers and enrichment of novel symbionts in the deep terrestrial subsurface.</title>
        <authorList>
            <person name="Probst A.J."/>
            <person name="Ladd B."/>
            <person name="Jarett J.K."/>
            <person name="Geller-Mcgrath D.E."/>
            <person name="Sieber C.M.K."/>
            <person name="Emerson J.B."/>
            <person name="Anantharaman K."/>
            <person name="Thomas B.C."/>
            <person name="Malmstrom R."/>
            <person name="Stieglmeier M."/>
            <person name="Klingl A."/>
            <person name="Woyke T."/>
            <person name="Ryan C.M."/>
            <person name="Banfield J.F."/>
        </authorList>
    </citation>
    <scope>NUCLEOTIDE SEQUENCE [LARGE SCALE GENOMIC DNA]</scope>
</reference>
<dbReference type="Pfam" id="PF14251">
    <property type="entry name" value="PterinBD-DUF4346"/>
    <property type="match status" value="1"/>
</dbReference>
<evidence type="ECO:0000259" key="3">
    <source>
        <dbReference type="Pfam" id="PF00303"/>
    </source>
</evidence>
<evidence type="ECO:0000256" key="1">
    <source>
        <dbReference type="ARBA" id="ARBA00022603"/>
    </source>
</evidence>
<keyword evidence="1" id="KW-0489">Methyltransferase</keyword>
<dbReference type="InterPro" id="IPR045097">
    <property type="entry name" value="Thymidate_synth/dCMP_Mease"/>
</dbReference>
<organism evidence="5 6">
    <name type="scientific">candidate division WWE3 bacterium CG08_land_8_20_14_0_20_40_13</name>
    <dbReference type="NCBI Taxonomy" id="1975084"/>
    <lineage>
        <taxon>Bacteria</taxon>
        <taxon>Katanobacteria</taxon>
    </lineage>
</organism>
<name>A0A2H0XEA8_UNCKA</name>
<dbReference type="InterPro" id="IPR023451">
    <property type="entry name" value="Thymidate_synth/dCMP_Mease_dom"/>
</dbReference>
<dbReference type="GO" id="GO:0004799">
    <property type="term" value="F:thymidylate synthase activity"/>
    <property type="evidence" value="ECO:0007669"/>
    <property type="project" value="TreeGrafter"/>
</dbReference>
<dbReference type="InterPro" id="IPR036926">
    <property type="entry name" value="Thymidate_synth/dCMP_Mease_sf"/>
</dbReference>
<feature type="domain" description="DUF4346" evidence="4">
    <location>
        <begin position="175"/>
        <end position="259"/>
    </location>
</feature>
<dbReference type="SUPFAM" id="SSF55831">
    <property type="entry name" value="Thymidylate synthase/dCMP hydroxymethylase"/>
    <property type="match status" value="1"/>
</dbReference>
<feature type="non-terminal residue" evidence="5">
    <location>
        <position position="1"/>
    </location>
</feature>
<protein>
    <submittedName>
        <fullName evidence="5">Uncharacterized protein</fullName>
    </submittedName>
</protein>
<dbReference type="GO" id="GO:0005829">
    <property type="term" value="C:cytosol"/>
    <property type="evidence" value="ECO:0007669"/>
    <property type="project" value="TreeGrafter"/>
</dbReference>
<feature type="domain" description="Thymidylate synthase/dCMP hydroxymethylase" evidence="3">
    <location>
        <begin position="9"/>
        <end position="166"/>
    </location>
</feature>
<proteinExistence type="predicted"/>
<dbReference type="Gene3D" id="3.30.572.10">
    <property type="entry name" value="Thymidylate synthase/dCMP hydroxymethylase domain"/>
    <property type="match status" value="1"/>
</dbReference>
<dbReference type="Proteomes" id="UP000230340">
    <property type="component" value="Unassembled WGS sequence"/>
</dbReference>
<accession>A0A2H0XEA8</accession>
<dbReference type="GO" id="GO:0006231">
    <property type="term" value="P:dTMP biosynthetic process"/>
    <property type="evidence" value="ECO:0007669"/>
    <property type="project" value="TreeGrafter"/>
</dbReference>
<dbReference type="AlphaFoldDB" id="A0A2H0XEA8"/>
<dbReference type="PANTHER" id="PTHR11548:SF1">
    <property type="entry name" value="THYMIDYLATE SYNTHASE 1"/>
    <property type="match status" value="1"/>
</dbReference>
<gene>
    <name evidence="5" type="ORF">COT49_00910</name>
</gene>
<evidence type="ECO:0000313" key="5">
    <source>
        <dbReference type="EMBL" id="PIS23277.1"/>
    </source>
</evidence>
<sequence>FDPDRHTEDYTYGERLRNFGKDQIKQIRQAYPFLNIDRFKPLFPHGGFDQVTGSIVRKLQKFPYDKGAIALLGNVFTDVFPQRPPKKTPCLFLIQCQIYEGKLNLTAYFRSNDMYNAWPLNAFALKKLQDDIAGILYVKSGPLVTISNMAHIYENNYHDAQKIVYKSYKLSCEWDPRGNFIVSADSQSGEITVKLMTPDGKVETRSWKVDGRKPKAARELCFMIEQDLGVSTIGNAMYIGRQLERAEVAVKRGMEYRQDEALRLAKNLKF</sequence>